<name>A0ABV8WUR9_9BACI</name>
<evidence type="ECO:0000256" key="1">
    <source>
        <dbReference type="ARBA" id="ARBA00001936"/>
    </source>
</evidence>
<gene>
    <name evidence="11" type="ORF">ACFOY7_07885</name>
</gene>
<comment type="similarity">
    <text evidence="2 9">Belongs to the glycosyl hydrolase 4 family.</text>
</comment>
<dbReference type="Proteomes" id="UP001595882">
    <property type="component" value="Unassembled WGS sequence"/>
</dbReference>
<keyword evidence="5 9" id="KW-0520">NAD</keyword>
<dbReference type="InterPro" id="IPR015955">
    <property type="entry name" value="Lactate_DH/Glyco_Ohase_4_C"/>
</dbReference>
<dbReference type="Gene3D" id="3.90.1820.10">
    <property type="entry name" value="AglA-like glucosidase"/>
    <property type="match status" value="1"/>
</dbReference>
<dbReference type="RefSeq" id="WP_390251108.1">
    <property type="nucleotide sequence ID" value="NZ_JBHSDT010000004.1"/>
</dbReference>
<dbReference type="Pfam" id="PF02056">
    <property type="entry name" value="Glyco_hydro_4"/>
    <property type="match status" value="1"/>
</dbReference>
<dbReference type="PRINTS" id="PR00732">
    <property type="entry name" value="GLHYDRLASE4"/>
</dbReference>
<dbReference type="SUPFAM" id="SSF51735">
    <property type="entry name" value="NAD(P)-binding Rossmann-fold domains"/>
    <property type="match status" value="1"/>
</dbReference>
<keyword evidence="7" id="KW-0119">Carbohydrate metabolism</keyword>
<dbReference type="InterPro" id="IPR001088">
    <property type="entry name" value="Glyco_hydro_4"/>
</dbReference>
<reference evidence="12" key="1">
    <citation type="journal article" date="2019" name="Int. J. Syst. Evol. Microbiol.">
        <title>The Global Catalogue of Microorganisms (GCM) 10K type strain sequencing project: providing services to taxonomists for standard genome sequencing and annotation.</title>
        <authorList>
            <consortium name="The Broad Institute Genomics Platform"/>
            <consortium name="The Broad Institute Genome Sequencing Center for Infectious Disease"/>
            <person name="Wu L."/>
            <person name="Ma J."/>
        </authorList>
    </citation>
    <scope>NUCLEOTIDE SEQUENCE [LARGE SCALE GENOMIC DNA]</scope>
    <source>
        <strain evidence="12">CCUG 37865</strain>
    </source>
</reference>
<dbReference type="SUPFAM" id="SSF56327">
    <property type="entry name" value="LDH C-terminal domain-like"/>
    <property type="match status" value="1"/>
</dbReference>
<evidence type="ECO:0000256" key="7">
    <source>
        <dbReference type="ARBA" id="ARBA00023277"/>
    </source>
</evidence>
<comment type="cofactor">
    <cofactor evidence="1">
        <name>Mn(2+)</name>
        <dbReference type="ChEBI" id="CHEBI:29035"/>
    </cofactor>
</comment>
<comment type="cofactor">
    <cofactor evidence="9">
        <name>NAD(+)</name>
        <dbReference type="ChEBI" id="CHEBI:57540"/>
    </cofactor>
    <text evidence="9">Binds 1 NAD(+) per subunit.</text>
</comment>
<keyword evidence="4 9" id="KW-0378">Hydrolase</keyword>
<keyword evidence="3" id="KW-0479">Metal-binding</keyword>
<dbReference type="PANTHER" id="PTHR32092:SF6">
    <property type="entry name" value="ALPHA-GALACTOSIDASE"/>
    <property type="match status" value="1"/>
</dbReference>
<evidence type="ECO:0000256" key="5">
    <source>
        <dbReference type="ARBA" id="ARBA00023027"/>
    </source>
</evidence>
<dbReference type="GO" id="GO:0016787">
    <property type="term" value="F:hydrolase activity"/>
    <property type="evidence" value="ECO:0007669"/>
    <property type="project" value="UniProtKB-KW"/>
</dbReference>
<sequence length="474" mass="53778">MKKTNILEGITITIQNPKVVVLGAGSLFFGRQCIWQMVHSKYLNKGTLALVDVNEERLNKLVDLARMVVKANQVDLKIEGSVDRKQVLQDADFVVLSFAKDTVKYRGIDCEVSEKYGIRMCSGDTIGPGGVFRAMRELPVIMGCAKDIEEICPEAWVINYINPSAVHGIALKRFAPKLKSFALCDSHHMPQKKIIYAERAGIINDKREYNDEIDRKFDLRIAGVNHFTWLLKAEYEGKEVLPLIAKSMKKSAETETVGGDTGAKALFNDAISYQLYDIFGYVPTCTAHTKEYVPYWQGIGKLEDTVPPLSIWETEERYKRHDEMWQQIDNFLNGKTPIEEYMTTFGPDHATDIIENMVGDLGKTFYVNTFNQGAVTNMNNDSFLELLCEVTMDGVKPLPVGEMPRGIRGMQELVLDTHELTVEAVIESDRKKLRRAMLTDPLVNSIADADQIIKELIEREKDVLPEHWYTKNRI</sequence>
<evidence type="ECO:0000313" key="11">
    <source>
        <dbReference type="EMBL" id="MFC4402992.1"/>
    </source>
</evidence>
<protein>
    <submittedName>
        <fullName evidence="11">Glycoside hydrolase family 4</fullName>
    </submittedName>
</protein>
<proteinExistence type="inferred from homology"/>
<evidence type="ECO:0000313" key="12">
    <source>
        <dbReference type="Proteomes" id="UP001595882"/>
    </source>
</evidence>
<evidence type="ECO:0000256" key="3">
    <source>
        <dbReference type="ARBA" id="ARBA00022723"/>
    </source>
</evidence>
<dbReference type="InterPro" id="IPR022616">
    <property type="entry name" value="Glyco_hydro_4_C"/>
</dbReference>
<evidence type="ECO:0000256" key="9">
    <source>
        <dbReference type="RuleBase" id="RU361152"/>
    </source>
</evidence>
<feature type="domain" description="Glycosyl hydrolase family 4 C-terminal" evidence="10">
    <location>
        <begin position="221"/>
        <end position="443"/>
    </location>
</feature>
<dbReference type="PANTHER" id="PTHR32092">
    <property type="entry name" value="6-PHOSPHO-BETA-GLUCOSIDASE-RELATED"/>
    <property type="match status" value="1"/>
</dbReference>
<evidence type="ECO:0000256" key="6">
    <source>
        <dbReference type="ARBA" id="ARBA00023211"/>
    </source>
</evidence>
<dbReference type="Pfam" id="PF11975">
    <property type="entry name" value="Glyco_hydro_4C"/>
    <property type="match status" value="1"/>
</dbReference>
<dbReference type="EMBL" id="JBHSDT010000004">
    <property type="protein sequence ID" value="MFC4402992.1"/>
    <property type="molecule type" value="Genomic_DNA"/>
</dbReference>
<evidence type="ECO:0000256" key="8">
    <source>
        <dbReference type="ARBA" id="ARBA00023295"/>
    </source>
</evidence>
<evidence type="ECO:0000256" key="4">
    <source>
        <dbReference type="ARBA" id="ARBA00022801"/>
    </source>
</evidence>
<keyword evidence="6" id="KW-0464">Manganese</keyword>
<accession>A0ABV8WUR9</accession>
<comment type="caution">
    <text evidence="11">The sequence shown here is derived from an EMBL/GenBank/DDBJ whole genome shotgun (WGS) entry which is preliminary data.</text>
</comment>
<keyword evidence="8 9" id="KW-0326">Glycosidase</keyword>
<organism evidence="11 12">
    <name type="scientific">Gracilibacillus xinjiangensis</name>
    <dbReference type="NCBI Taxonomy" id="1193282"/>
    <lineage>
        <taxon>Bacteria</taxon>
        <taxon>Bacillati</taxon>
        <taxon>Bacillota</taxon>
        <taxon>Bacilli</taxon>
        <taxon>Bacillales</taxon>
        <taxon>Bacillaceae</taxon>
        <taxon>Gracilibacillus</taxon>
    </lineage>
</organism>
<dbReference type="InterPro" id="IPR053715">
    <property type="entry name" value="GH4_Enzyme_sf"/>
</dbReference>
<dbReference type="InterPro" id="IPR036291">
    <property type="entry name" value="NAD(P)-bd_dom_sf"/>
</dbReference>
<keyword evidence="12" id="KW-1185">Reference proteome</keyword>
<evidence type="ECO:0000259" key="10">
    <source>
        <dbReference type="Pfam" id="PF11975"/>
    </source>
</evidence>
<evidence type="ECO:0000256" key="2">
    <source>
        <dbReference type="ARBA" id="ARBA00010141"/>
    </source>
</evidence>